<dbReference type="InterPro" id="IPR021146">
    <property type="entry name" value="Phage_gp6-like_head-tail"/>
</dbReference>
<dbReference type="InterPro" id="IPR006450">
    <property type="entry name" value="Phage_HK97_gp6-like"/>
</dbReference>
<accession>A0A164A2S3</accession>
<keyword evidence="2" id="KW-1185">Reference proteome</keyword>
<comment type="caution">
    <text evidence="1">The sequence shown here is derived from an EMBL/GenBank/DDBJ whole genome shotgun (WGS) entry which is preliminary data.</text>
</comment>
<evidence type="ECO:0008006" key="3">
    <source>
        <dbReference type="Google" id="ProtNLM"/>
    </source>
</evidence>
<reference evidence="1 2" key="1">
    <citation type="submission" date="2016-01" db="EMBL/GenBank/DDBJ databases">
        <title>Whole genome sequencing of Myroides marinus L41.</title>
        <authorList>
            <person name="Hong K.W."/>
        </authorList>
    </citation>
    <scope>NUCLEOTIDE SEQUENCE [LARGE SCALE GENOMIC DNA]</scope>
    <source>
        <strain evidence="1 2">L41</strain>
    </source>
</reference>
<dbReference type="Proteomes" id="UP000076630">
    <property type="component" value="Unassembled WGS sequence"/>
</dbReference>
<dbReference type="Pfam" id="PF05135">
    <property type="entry name" value="Phage_connect_1"/>
    <property type="match status" value="1"/>
</dbReference>
<evidence type="ECO:0000313" key="1">
    <source>
        <dbReference type="EMBL" id="KZE82890.1"/>
    </source>
</evidence>
<dbReference type="CDD" id="cd08054">
    <property type="entry name" value="gp6"/>
    <property type="match status" value="1"/>
</dbReference>
<dbReference type="NCBIfam" id="TIGR01560">
    <property type="entry name" value="put_DNA_pack"/>
    <property type="match status" value="1"/>
</dbReference>
<dbReference type="EMBL" id="LQNU01000041">
    <property type="protein sequence ID" value="KZE82890.1"/>
    <property type="molecule type" value="Genomic_DNA"/>
</dbReference>
<sequence length="181" mass="20209">MVKAEVKEEEGVMLLDLKLAKKHLRVEEDYVEDDELIELQIASALAVAENYTGRKFAKGQIEIVTDSASDVTIEKKSMNDVVQGVEVIEEGVDSIPLPASAYYVNVGNAELYTVKFRDVVLTEGQQLKIVIDYGYTSKTLPKPIKQAMLLSVGEAFEKREDRAQGNNSAVNNLLRPYKKWA</sequence>
<dbReference type="Gene3D" id="1.10.3230.30">
    <property type="entry name" value="Phage gp6-like head-tail connector protein"/>
    <property type="match status" value="1"/>
</dbReference>
<dbReference type="OrthoDB" id="8452228at2"/>
<dbReference type="RefSeq" id="WP_038986927.1">
    <property type="nucleotide sequence ID" value="NZ_JWJO01000037.1"/>
</dbReference>
<proteinExistence type="predicted"/>
<dbReference type="AlphaFoldDB" id="A0A164A2S3"/>
<protein>
    <recommendedName>
        <fullName evidence="3">Phage gp6-like head-tail connector protein</fullName>
    </recommendedName>
</protein>
<organism evidence="1 2">
    <name type="scientific">Myroides marinus</name>
    <dbReference type="NCBI Taxonomy" id="703342"/>
    <lineage>
        <taxon>Bacteria</taxon>
        <taxon>Pseudomonadati</taxon>
        <taxon>Bacteroidota</taxon>
        <taxon>Flavobacteriia</taxon>
        <taxon>Flavobacteriales</taxon>
        <taxon>Flavobacteriaceae</taxon>
        <taxon>Myroides</taxon>
    </lineage>
</organism>
<evidence type="ECO:0000313" key="2">
    <source>
        <dbReference type="Proteomes" id="UP000076630"/>
    </source>
</evidence>
<name>A0A164A2S3_9FLAO</name>
<gene>
    <name evidence="1" type="ORF">AV926_04900</name>
</gene>